<proteinExistence type="predicted"/>
<name>A0A151NSR8_ALLMI</name>
<keyword evidence="3" id="KW-1185">Reference proteome</keyword>
<accession>A0A151NSR8</accession>
<organism evidence="2 3">
    <name type="scientific">Alligator mississippiensis</name>
    <name type="common">American alligator</name>
    <dbReference type="NCBI Taxonomy" id="8496"/>
    <lineage>
        <taxon>Eukaryota</taxon>
        <taxon>Metazoa</taxon>
        <taxon>Chordata</taxon>
        <taxon>Craniata</taxon>
        <taxon>Vertebrata</taxon>
        <taxon>Euteleostomi</taxon>
        <taxon>Archelosauria</taxon>
        <taxon>Archosauria</taxon>
        <taxon>Crocodylia</taxon>
        <taxon>Alligatoridae</taxon>
        <taxon>Alligatorinae</taxon>
        <taxon>Alligator</taxon>
    </lineage>
</organism>
<sequence>MAIDFIGDAWNDVMQRCLNGVWKNIWPVVVNVSSKASEIKLISDARHEIVEMAKSVGFEQVSEENVAELLDSCREELLNKDLLELDRERHEEEEPMEENERPSPRILVMKGMADVFKLLDG</sequence>
<dbReference type="AlphaFoldDB" id="A0A151NSR8"/>
<feature type="compositionally biased region" description="Basic and acidic residues" evidence="1">
    <location>
        <begin position="85"/>
        <end position="103"/>
    </location>
</feature>
<gene>
    <name evidence="2" type="ORF">Y1Q_0006692</name>
</gene>
<evidence type="ECO:0000313" key="3">
    <source>
        <dbReference type="Proteomes" id="UP000050525"/>
    </source>
</evidence>
<feature type="region of interest" description="Disordered" evidence="1">
    <location>
        <begin position="85"/>
        <end position="104"/>
    </location>
</feature>
<evidence type="ECO:0000313" key="2">
    <source>
        <dbReference type="EMBL" id="KYO39814.1"/>
    </source>
</evidence>
<dbReference type="Proteomes" id="UP000050525">
    <property type="component" value="Unassembled WGS sequence"/>
</dbReference>
<dbReference type="EMBL" id="AKHW03002184">
    <property type="protein sequence ID" value="KYO39814.1"/>
    <property type="molecule type" value="Genomic_DNA"/>
</dbReference>
<protein>
    <submittedName>
        <fullName evidence="2">Uncharacterized protein</fullName>
    </submittedName>
</protein>
<reference evidence="2 3" key="1">
    <citation type="journal article" date="2012" name="Genome Biol.">
        <title>Sequencing three crocodilian genomes to illuminate the evolution of archosaurs and amniotes.</title>
        <authorList>
            <person name="St John J.A."/>
            <person name="Braun E.L."/>
            <person name="Isberg S.R."/>
            <person name="Miles L.G."/>
            <person name="Chong A.Y."/>
            <person name="Gongora J."/>
            <person name="Dalzell P."/>
            <person name="Moran C."/>
            <person name="Bed'hom B."/>
            <person name="Abzhanov A."/>
            <person name="Burgess S.C."/>
            <person name="Cooksey A.M."/>
            <person name="Castoe T.A."/>
            <person name="Crawford N.G."/>
            <person name="Densmore L.D."/>
            <person name="Drew J.C."/>
            <person name="Edwards S.V."/>
            <person name="Faircloth B.C."/>
            <person name="Fujita M.K."/>
            <person name="Greenwold M.J."/>
            <person name="Hoffmann F.G."/>
            <person name="Howard J.M."/>
            <person name="Iguchi T."/>
            <person name="Janes D.E."/>
            <person name="Khan S.Y."/>
            <person name="Kohno S."/>
            <person name="de Koning A.J."/>
            <person name="Lance S.L."/>
            <person name="McCarthy F.M."/>
            <person name="McCormack J.E."/>
            <person name="Merchant M.E."/>
            <person name="Peterson D.G."/>
            <person name="Pollock D.D."/>
            <person name="Pourmand N."/>
            <person name="Raney B.J."/>
            <person name="Roessler K.A."/>
            <person name="Sanford J.R."/>
            <person name="Sawyer R.H."/>
            <person name="Schmidt C.J."/>
            <person name="Triplett E.W."/>
            <person name="Tuberville T.D."/>
            <person name="Venegas-Anaya M."/>
            <person name="Howard J.T."/>
            <person name="Jarvis E.D."/>
            <person name="Guillette L.J.Jr."/>
            <person name="Glenn T.C."/>
            <person name="Green R.E."/>
            <person name="Ray D.A."/>
        </authorList>
    </citation>
    <scope>NUCLEOTIDE SEQUENCE [LARGE SCALE GENOMIC DNA]</scope>
    <source>
        <strain evidence="2">KSC_2009_1</strain>
    </source>
</reference>
<evidence type="ECO:0000256" key="1">
    <source>
        <dbReference type="SAM" id="MobiDB-lite"/>
    </source>
</evidence>
<comment type="caution">
    <text evidence="2">The sequence shown here is derived from an EMBL/GenBank/DDBJ whole genome shotgun (WGS) entry which is preliminary data.</text>
</comment>